<protein>
    <submittedName>
        <fullName evidence="1">Uncharacterized protein</fullName>
    </submittedName>
</protein>
<reference evidence="1" key="1">
    <citation type="submission" date="2020-03" db="EMBL/GenBank/DDBJ databases">
        <title>The deep terrestrial virosphere.</title>
        <authorList>
            <person name="Holmfeldt K."/>
            <person name="Nilsson E."/>
            <person name="Simone D."/>
            <person name="Lopez-Fernandez M."/>
            <person name="Wu X."/>
            <person name="de Brujin I."/>
            <person name="Lundin D."/>
            <person name="Andersson A."/>
            <person name="Bertilsson S."/>
            <person name="Dopson M."/>
        </authorList>
    </citation>
    <scope>NUCLEOTIDE SEQUENCE</scope>
    <source>
        <strain evidence="1">MM415B01264</strain>
    </source>
</reference>
<accession>A0A6M3IT03</accession>
<evidence type="ECO:0000313" key="1">
    <source>
        <dbReference type="EMBL" id="QJA59582.1"/>
    </source>
</evidence>
<organism evidence="1">
    <name type="scientific">viral metagenome</name>
    <dbReference type="NCBI Taxonomy" id="1070528"/>
    <lineage>
        <taxon>unclassified sequences</taxon>
        <taxon>metagenomes</taxon>
        <taxon>organismal metagenomes</taxon>
    </lineage>
</organism>
<gene>
    <name evidence="1" type="ORF">MM415B01264_0002</name>
</gene>
<dbReference type="EMBL" id="MT141376">
    <property type="protein sequence ID" value="QJA59582.1"/>
    <property type="molecule type" value="Genomic_DNA"/>
</dbReference>
<proteinExistence type="predicted"/>
<dbReference type="AlphaFoldDB" id="A0A6M3IT03"/>
<sequence length="735" mass="77090">MNVLVEDGELAKREGFSEYEDAVNSTTSILNMTVAKFASGRVDVVVKLADGVLYQRQVHPSAETSFTAITGGQTHSGSDRGWFYLWSDRLFHFDSVGGTQWNPSVNSGVAYKAGLPRPTTGPTIAAAAGGEKDGRYHVHVSYRDSRTKAEGVVSGAQTGASMPLECRVDGDTGGIAVSNWSTIRAADSAYEWDEAQFWSTLGSTEYIERGPVECFSFVGYLDAVIANSQVAMAGLNKADHVLATKRRFTNTGGEPPGATIGCFTGTRAIYGGIYGSVKATLSTALAGDNNDLTYTARVAGPSGNAITVAYTSGASAGNEVVTVTGSAISVQVASGVSTSTQVLAKLRDSSAAYTLVSVANAAGNDGSGAVVTMGATNLTGGAWGAGTSDPTKILYSIPNYPTMIPQEITYTLGGDSTTFDPQPYVAEIVSGVGGAVTEIAHGGGVAAAYTATSTWEFHADGRGRLYPAVRHSSVGCAGAGAAVGTPEGVHALGFGVWGLLTQQSWRDIANGRFATTIREIPVGYESATRMGYYSYADQVWAAVVKSGSTVAQRILVWDRSAGQVGRDGRPAGGLVAFDPAGLAASESITALCELASPAAAPTMLVATNKGRIWQYPRATGEGDGPTPTHYAAEWLGYFGQELAGKVTEARAELHNADNVSGNVDWEARVMRTADESLTARTGTLQKTDKMEVLDTVAFDARPGRMYQLKLSSASDVEVRWAIRGLYWTVRAWPQS</sequence>
<name>A0A6M3IT03_9ZZZZ</name>